<sequence length="78" mass="9429">MIQPRKLWWCANRHSLLQTWHIIYNHIYALLHTPLDCCHSNTFSPTLFVCNVDGSKNHRCFFFINLRTKRREGREGER</sequence>
<dbReference type="AlphaFoldDB" id="A0A0L8FFT4"/>
<accession>A0A0L8FFT4</accession>
<protein>
    <submittedName>
        <fullName evidence="1">Uncharacterized protein</fullName>
    </submittedName>
</protein>
<proteinExistence type="predicted"/>
<reference evidence="1" key="1">
    <citation type="submission" date="2015-07" db="EMBL/GenBank/DDBJ databases">
        <title>MeaNS - Measles Nucleotide Surveillance Program.</title>
        <authorList>
            <person name="Tran T."/>
            <person name="Druce J."/>
        </authorList>
    </citation>
    <scope>NUCLEOTIDE SEQUENCE</scope>
    <source>
        <strain evidence="1">UCB-OBI-ISO-001</strain>
        <tissue evidence="1">Gonad</tissue>
    </source>
</reference>
<name>A0A0L8FFT4_OCTBM</name>
<gene>
    <name evidence="1" type="ORF">OCBIM_22023040mg</name>
</gene>
<dbReference type="EMBL" id="KQ433192">
    <property type="protein sequence ID" value="KOF62515.1"/>
    <property type="molecule type" value="Genomic_DNA"/>
</dbReference>
<organism evidence="1">
    <name type="scientific">Octopus bimaculoides</name>
    <name type="common">California two-spotted octopus</name>
    <dbReference type="NCBI Taxonomy" id="37653"/>
    <lineage>
        <taxon>Eukaryota</taxon>
        <taxon>Metazoa</taxon>
        <taxon>Spiralia</taxon>
        <taxon>Lophotrochozoa</taxon>
        <taxon>Mollusca</taxon>
        <taxon>Cephalopoda</taxon>
        <taxon>Coleoidea</taxon>
        <taxon>Octopodiformes</taxon>
        <taxon>Octopoda</taxon>
        <taxon>Incirrata</taxon>
        <taxon>Octopodidae</taxon>
        <taxon>Octopus</taxon>
    </lineage>
</organism>
<evidence type="ECO:0000313" key="1">
    <source>
        <dbReference type="EMBL" id="KOF62515.1"/>
    </source>
</evidence>